<protein>
    <submittedName>
        <fullName evidence="2">Uncharacterized protein</fullName>
    </submittedName>
</protein>
<feature type="compositionally biased region" description="Acidic residues" evidence="1">
    <location>
        <begin position="59"/>
        <end position="69"/>
    </location>
</feature>
<evidence type="ECO:0000256" key="1">
    <source>
        <dbReference type="SAM" id="MobiDB-lite"/>
    </source>
</evidence>
<feature type="compositionally biased region" description="Low complexity" evidence="1">
    <location>
        <begin position="147"/>
        <end position="159"/>
    </location>
</feature>
<accession>A0A5C3KIZ9</accession>
<dbReference type="EMBL" id="ML210307">
    <property type="protein sequence ID" value="TFK20241.1"/>
    <property type="molecule type" value="Genomic_DNA"/>
</dbReference>
<reference evidence="2 3" key="1">
    <citation type="journal article" date="2019" name="Nat. Ecol. Evol.">
        <title>Megaphylogeny resolves global patterns of mushroom evolution.</title>
        <authorList>
            <person name="Varga T."/>
            <person name="Krizsan K."/>
            <person name="Foldi C."/>
            <person name="Dima B."/>
            <person name="Sanchez-Garcia M."/>
            <person name="Sanchez-Ramirez S."/>
            <person name="Szollosi G.J."/>
            <person name="Szarkandi J.G."/>
            <person name="Papp V."/>
            <person name="Albert L."/>
            <person name="Andreopoulos W."/>
            <person name="Angelini C."/>
            <person name="Antonin V."/>
            <person name="Barry K.W."/>
            <person name="Bougher N.L."/>
            <person name="Buchanan P."/>
            <person name="Buyck B."/>
            <person name="Bense V."/>
            <person name="Catcheside P."/>
            <person name="Chovatia M."/>
            <person name="Cooper J."/>
            <person name="Damon W."/>
            <person name="Desjardin D."/>
            <person name="Finy P."/>
            <person name="Geml J."/>
            <person name="Haridas S."/>
            <person name="Hughes K."/>
            <person name="Justo A."/>
            <person name="Karasinski D."/>
            <person name="Kautmanova I."/>
            <person name="Kiss B."/>
            <person name="Kocsube S."/>
            <person name="Kotiranta H."/>
            <person name="LaButti K.M."/>
            <person name="Lechner B.E."/>
            <person name="Liimatainen K."/>
            <person name="Lipzen A."/>
            <person name="Lukacs Z."/>
            <person name="Mihaltcheva S."/>
            <person name="Morgado L.N."/>
            <person name="Niskanen T."/>
            <person name="Noordeloos M.E."/>
            <person name="Ohm R.A."/>
            <person name="Ortiz-Santana B."/>
            <person name="Ovrebo C."/>
            <person name="Racz N."/>
            <person name="Riley R."/>
            <person name="Savchenko A."/>
            <person name="Shiryaev A."/>
            <person name="Soop K."/>
            <person name="Spirin V."/>
            <person name="Szebenyi C."/>
            <person name="Tomsovsky M."/>
            <person name="Tulloss R.E."/>
            <person name="Uehling J."/>
            <person name="Grigoriev I.V."/>
            <person name="Vagvolgyi C."/>
            <person name="Papp T."/>
            <person name="Martin F.M."/>
            <person name="Miettinen O."/>
            <person name="Hibbett D.S."/>
            <person name="Nagy L.G."/>
        </authorList>
    </citation>
    <scope>NUCLEOTIDE SEQUENCE [LARGE SCALE GENOMIC DNA]</scope>
    <source>
        <strain evidence="2 3">CBS 121175</strain>
    </source>
</reference>
<sequence length="201" mass="22253">MHDEHKCPTGHVFVRQPYSLQIIQLVEEPAPPPRKLSAGSSIASDSASSYWSSDCSESAMEDEDEEEEQSCSSYCSSDLAPEQPPTERVQSSTDTYSLRLKRILAWREDFYAHADALLSESSLPSLKRKFQVDEDDNVSHSSKRSRSQASSQGESSVSSLGMHSCPACDAFFDTQQSLRQHGLDAKANNEACSAAVEYEFE</sequence>
<dbReference type="Proteomes" id="UP000307440">
    <property type="component" value="Unassembled WGS sequence"/>
</dbReference>
<dbReference type="AlphaFoldDB" id="A0A5C3KIZ9"/>
<dbReference type="STRING" id="230819.A0A5C3KIZ9"/>
<organism evidence="2 3">
    <name type="scientific">Coprinopsis marcescibilis</name>
    <name type="common">Agaric fungus</name>
    <name type="synonym">Psathyrella marcescibilis</name>
    <dbReference type="NCBI Taxonomy" id="230819"/>
    <lineage>
        <taxon>Eukaryota</taxon>
        <taxon>Fungi</taxon>
        <taxon>Dikarya</taxon>
        <taxon>Basidiomycota</taxon>
        <taxon>Agaricomycotina</taxon>
        <taxon>Agaricomycetes</taxon>
        <taxon>Agaricomycetidae</taxon>
        <taxon>Agaricales</taxon>
        <taxon>Agaricineae</taxon>
        <taxon>Psathyrellaceae</taxon>
        <taxon>Coprinopsis</taxon>
    </lineage>
</organism>
<name>A0A5C3KIZ9_COPMA</name>
<evidence type="ECO:0000313" key="2">
    <source>
        <dbReference type="EMBL" id="TFK20241.1"/>
    </source>
</evidence>
<feature type="region of interest" description="Disordered" evidence="1">
    <location>
        <begin position="30"/>
        <end position="94"/>
    </location>
</feature>
<gene>
    <name evidence="2" type="ORF">FA15DRAFT_682633</name>
</gene>
<proteinExistence type="predicted"/>
<evidence type="ECO:0000313" key="3">
    <source>
        <dbReference type="Proteomes" id="UP000307440"/>
    </source>
</evidence>
<feature type="compositionally biased region" description="Low complexity" evidence="1">
    <location>
        <begin position="37"/>
        <end position="58"/>
    </location>
</feature>
<dbReference type="OrthoDB" id="3256870at2759"/>
<keyword evidence="3" id="KW-1185">Reference proteome</keyword>
<feature type="region of interest" description="Disordered" evidence="1">
    <location>
        <begin position="130"/>
        <end position="161"/>
    </location>
</feature>